<dbReference type="InterPro" id="IPR022781">
    <property type="entry name" value="Flagellar_biosynth_FliO"/>
</dbReference>
<evidence type="ECO:0000256" key="2">
    <source>
        <dbReference type="ARBA" id="ARBA00022692"/>
    </source>
</evidence>
<reference evidence="8 9" key="1">
    <citation type="submission" date="2017-12" db="EMBL/GenBank/DDBJ databases">
        <title>Characterization of six clinical isolates of Enterochimera gen. nov., a novel genus of the Yersiniaciae family and the three species Enterochimera arupensis sp. nov., Enterochimera coloradensis sp. nov, and Enterochimera californica sp. nov.</title>
        <authorList>
            <person name="Rossi A."/>
            <person name="Fisher M."/>
        </authorList>
    </citation>
    <scope>NUCLEOTIDE SEQUENCE [LARGE SCALE GENOMIC DNA]</scope>
    <source>
        <strain evidence="8 9">2016Iso1</strain>
    </source>
</reference>
<dbReference type="GO" id="GO:0009425">
    <property type="term" value="C:bacterial-type flagellum basal body"/>
    <property type="evidence" value="ECO:0007669"/>
    <property type="project" value="UniProtKB-SubCell"/>
</dbReference>
<keyword evidence="9" id="KW-1185">Reference proteome</keyword>
<keyword evidence="1 7" id="KW-1003">Cell membrane</keyword>
<evidence type="ECO:0000256" key="3">
    <source>
        <dbReference type="ARBA" id="ARBA00022989"/>
    </source>
</evidence>
<dbReference type="PANTHER" id="PTHR38766">
    <property type="entry name" value="FLAGELLAR PROTEIN FLIO"/>
    <property type="match status" value="1"/>
</dbReference>
<comment type="caution">
    <text evidence="8">The sequence shown here is derived from an EMBL/GenBank/DDBJ whole genome shotgun (WGS) entry which is preliminary data.</text>
</comment>
<keyword evidence="3 7" id="KW-1133">Transmembrane helix</keyword>
<keyword evidence="8" id="KW-0282">Flagellum</keyword>
<evidence type="ECO:0000256" key="5">
    <source>
        <dbReference type="ARBA" id="ARBA00023143"/>
    </source>
</evidence>
<keyword evidence="8" id="KW-0966">Cell projection</keyword>
<keyword evidence="2 7" id="KW-0812">Transmembrane</keyword>
<evidence type="ECO:0000313" key="9">
    <source>
        <dbReference type="Proteomes" id="UP000234626"/>
    </source>
</evidence>
<name>A0A2N5ELZ4_9GAMM</name>
<proteinExistence type="inferred from homology"/>
<sequence length="142" mass="14625">MAEKPVASQPVAAPAPVVAVPPAPAISTGSLVTQVGSGLGGILLLILLAGWVVKRLGFAPQRRNSALLKVTASCQVGQRERVVIVEVDNTWLVLGVTPTQITPLHTLSAPPAQPPAATAASPAAAQFRQLLNNVLHRPDKSA</sequence>
<dbReference type="Proteomes" id="UP000234626">
    <property type="component" value="Unassembled WGS sequence"/>
</dbReference>
<dbReference type="OrthoDB" id="6897726at2"/>
<dbReference type="GO" id="GO:0044781">
    <property type="term" value="P:bacterial-type flagellum organization"/>
    <property type="evidence" value="ECO:0007669"/>
    <property type="project" value="UniProtKB-UniRule"/>
</dbReference>
<gene>
    <name evidence="8" type="primary">fliO</name>
    <name evidence="8" type="ORF">CYR34_12695</name>
</gene>
<dbReference type="InterPro" id="IPR052205">
    <property type="entry name" value="FliO/MopB"/>
</dbReference>
<keyword evidence="4 7" id="KW-0472">Membrane</keyword>
<organism evidence="8 9">
    <name type="scientific">Chimaeribacter arupi</name>
    <dbReference type="NCBI Taxonomy" id="2060066"/>
    <lineage>
        <taxon>Bacteria</taxon>
        <taxon>Pseudomonadati</taxon>
        <taxon>Pseudomonadota</taxon>
        <taxon>Gammaproteobacteria</taxon>
        <taxon>Enterobacterales</taxon>
        <taxon>Yersiniaceae</taxon>
        <taxon>Chimaeribacter</taxon>
    </lineage>
</organism>
<dbReference type="PANTHER" id="PTHR38766:SF1">
    <property type="entry name" value="FLAGELLAR PROTEIN FLIO"/>
    <property type="match status" value="1"/>
</dbReference>
<dbReference type="RefSeq" id="WP_101835198.1">
    <property type="nucleotide sequence ID" value="NZ_PJZK01000012.1"/>
</dbReference>
<evidence type="ECO:0000256" key="7">
    <source>
        <dbReference type="RuleBase" id="RU362064"/>
    </source>
</evidence>
<evidence type="ECO:0000256" key="6">
    <source>
        <dbReference type="ARBA" id="ARBA00037937"/>
    </source>
</evidence>
<evidence type="ECO:0000313" key="8">
    <source>
        <dbReference type="EMBL" id="PLR48442.1"/>
    </source>
</evidence>
<comment type="subcellular location">
    <subcellularLocation>
        <location evidence="7">Cell membrane</location>
    </subcellularLocation>
    <subcellularLocation>
        <location evidence="7">Bacterial flagellum basal body</location>
    </subcellularLocation>
</comment>
<dbReference type="AlphaFoldDB" id="A0A2N5ELZ4"/>
<dbReference type="EMBL" id="PJZK01000012">
    <property type="protein sequence ID" value="PLR48442.1"/>
    <property type="molecule type" value="Genomic_DNA"/>
</dbReference>
<accession>A0A2N5ELZ4</accession>
<evidence type="ECO:0000256" key="4">
    <source>
        <dbReference type="ARBA" id="ARBA00023136"/>
    </source>
</evidence>
<dbReference type="NCBIfam" id="TIGR03500">
    <property type="entry name" value="FliO_TIGR"/>
    <property type="match status" value="1"/>
</dbReference>
<keyword evidence="8" id="KW-0969">Cilium</keyword>
<dbReference type="GO" id="GO:0005886">
    <property type="term" value="C:plasma membrane"/>
    <property type="evidence" value="ECO:0007669"/>
    <property type="project" value="UniProtKB-SubCell"/>
</dbReference>
<keyword evidence="5 7" id="KW-0975">Bacterial flagellum</keyword>
<evidence type="ECO:0000256" key="1">
    <source>
        <dbReference type="ARBA" id="ARBA00022475"/>
    </source>
</evidence>
<protein>
    <recommendedName>
        <fullName evidence="7">Flagellar protein</fullName>
    </recommendedName>
</protein>
<dbReference type="Pfam" id="PF04347">
    <property type="entry name" value="FliO"/>
    <property type="match status" value="1"/>
</dbReference>
<comment type="similarity">
    <text evidence="6 7">Belongs to the FliO/MopB family.</text>
</comment>
<feature type="transmembrane region" description="Helical" evidence="7">
    <location>
        <begin position="31"/>
        <end position="53"/>
    </location>
</feature>